<evidence type="ECO:0000313" key="2">
    <source>
        <dbReference type="EMBL" id="GBH21815.1"/>
    </source>
</evidence>
<dbReference type="EMBL" id="BDQA01000359">
    <property type="protein sequence ID" value="GBH21815.1"/>
    <property type="molecule type" value="Genomic_RNA"/>
</dbReference>
<dbReference type="AlphaFoldDB" id="A0A2V0RI55"/>
<protein>
    <submittedName>
        <fullName evidence="2">VP5</fullName>
    </submittedName>
</protein>
<keyword evidence="1" id="KW-0175">Coiled coil</keyword>
<name>A0A2V0RI55_9ZZZZ</name>
<dbReference type="InterPro" id="IPR009982">
    <property type="entry name" value="Seadorna_VP6"/>
</dbReference>
<feature type="coiled-coil region" evidence="1">
    <location>
        <begin position="83"/>
        <end position="110"/>
    </location>
</feature>
<reference evidence="2" key="1">
    <citation type="submission" date="2017-04" db="EMBL/GenBank/DDBJ databases">
        <title>Unveiling RNA virosphere associated with marine microorganisms.</title>
        <authorList>
            <person name="Urayama S."/>
            <person name="Takaki Y."/>
            <person name="Nishi S."/>
            <person name="Yoshida Y."/>
            <person name="Deguchi S."/>
            <person name="Takai K."/>
            <person name="Nunoura T."/>
        </authorList>
    </citation>
    <scope>NUCLEOTIDE SEQUENCE</scope>
</reference>
<comment type="caution">
    <text evidence="2">The sequence shown here is derived from an EMBL/GenBank/DDBJ whole genome shotgun (WGS) entry which is preliminary data.</text>
</comment>
<sequence length="489" mass="56096">MNFNYNIVPIMQIQPMHLSLDSDSAFSENTSDSSSMVSEAGAYYPNAGVHQSYYNVMPLMVPVVAPQPTTECVNYDSGLQAKNLDYRREIIDLRDKLAKAENRIIYLEQQVAMMSSLERAVTTENVIKDLDQKLAHAARYYSLNPTNGSTLPTNDPCLLARIDALLRHKESRHFISNCRRLIEGYYSNSVENAQVKTTELMKYLCEHDYHQFLSAYYSKMYDNWDKSTAVKFMVHLHMFDHNKPLDISSVVNVTREKYNYDGVSVVNTLKMDAAQEVTGHDYIYGRHDLEGYPLVALHEYSHIDPELTGRDLAKYHVGTACRMNECSIIEVIHEGKSYMFKPFKCYDSYAIMPLLPGERNNRVEAILHHNGQVYVTLVRTFDVDYSDMLIEGNISPQISNLALNYRVNKFNVFFSNDGLCADIACMPSKGQKVDCCKHAFQKNGAQQRRHKQPDVQWNKCSKVGKLLRQKGDKNVDNRLQRPMAHSDWN</sequence>
<proteinExistence type="predicted"/>
<dbReference type="Pfam" id="PF07407">
    <property type="entry name" value="Seadorna_VP6"/>
    <property type="match status" value="1"/>
</dbReference>
<organism evidence="2">
    <name type="scientific">viral metagenome</name>
    <dbReference type="NCBI Taxonomy" id="1070528"/>
    <lineage>
        <taxon>unclassified sequences</taxon>
        <taxon>metagenomes</taxon>
        <taxon>organismal metagenomes</taxon>
    </lineage>
</organism>
<accession>A0A2V0RI55</accession>
<evidence type="ECO:0000256" key="1">
    <source>
        <dbReference type="SAM" id="Coils"/>
    </source>
</evidence>